<dbReference type="PROSITE" id="PS51379">
    <property type="entry name" value="4FE4S_FER_2"/>
    <property type="match status" value="1"/>
</dbReference>
<dbReference type="Pfam" id="PF03460">
    <property type="entry name" value="NIR_SIR_ferr"/>
    <property type="match status" value="1"/>
</dbReference>
<protein>
    <submittedName>
        <fullName evidence="6">Sulfite reductase, dissimilatory-type alpha subunit</fullName>
    </submittedName>
</protein>
<keyword evidence="3" id="KW-0408">Iron</keyword>
<dbReference type="PANTHER" id="PTHR11493:SF54">
    <property type="entry name" value="ANAEROBIC SULFITE REDUCTASE SUBUNIT C"/>
    <property type="match status" value="1"/>
</dbReference>
<dbReference type="GO" id="GO:0018551">
    <property type="term" value="F:dissimilatory sulfite reductase (NADH) activity"/>
    <property type="evidence" value="ECO:0007669"/>
    <property type="project" value="InterPro"/>
</dbReference>
<feature type="domain" description="4Fe-4S ferredoxin-type" evidence="5">
    <location>
        <begin position="267"/>
        <end position="295"/>
    </location>
</feature>
<dbReference type="OrthoDB" id="9800558at2"/>
<dbReference type="Gene3D" id="3.30.413.10">
    <property type="entry name" value="Sulfite Reductase Hemoprotein, domain 1"/>
    <property type="match status" value="1"/>
</dbReference>
<keyword evidence="1" id="KW-0004">4Fe-4S</keyword>
<dbReference type="GO" id="GO:0051539">
    <property type="term" value="F:4 iron, 4 sulfur cluster binding"/>
    <property type="evidence" value="ECO:0007669"/>
    <property type="project" value="UniProtKB-KW"/>
</dbReference>
<dbReference type="STRING" id="1009370.ALO_02024"/>
<dbReference type="Gene3D" id="3.30.70.20">
    <property type="match status" value="1"/>
</dbReference>
<reference evidence="6 7" key="1">
    <citation type="journal article" date="2011" name="EMBO J.">
        <title>Structural diversity of bacterial flagellar motors.</title>
        <authorList>
            <person name="Chen S."/>
            <person name="Beeby M."/>
            <person name="Murphy G.E."/>
            <person name="Leadbetter J.R."/>
            <person name="Hendrixson D.R."/>
            <person name="Briegel A."/>
            <person name="Li Z."/>
            <person name="Shi J."/>
            <person name="Tocheva E.I."/>
            <person name="Muller A."/>
            <person name="Dobro M.J."/>
            <person name="Jensen G.J."/>
        </authorList>
    </citation>
    <scope>NUCLEOTIDE SEQUENCE [LARGE SCALE GENOMIC DNA]</scope>
    <source>
        <strain evidence="6 7">DSM 6540</strain>
    </source>
</reference>
<dbReference type="SUPFAM" id="SSF55124">
    <property type="entry name" value="Nitrite/Sulfite reductase N-terminal domain-like"/>
    <property type="match status" value="1"/>
</dbReference>
<evidence type="ECO:0000256" key="3">
    <source>
        <dbReference type="ARBA" id="ARBA00023004"/>
    </source>
</evidence>
<dbReference type="SUPFAM" id="SSF56014">
    <property type="entry name" value="Nitrite and sulphite reductase 4Fe-4S domain-like"/>
    <property type="match status" value="1"/>
</dbReference>
<dbReference type="NCBIfam" id="TIGR02064">
    <property type="entry name" value="dsrA"/>
    <property type="match status" value="1"/>
</dbReference>
<keyword evidence="2" id="KW-0479">Metal-binding</keyword>
<dbReference type="InterPro" id="IPR045854">
    <property type="entry name" value="NO2/SO3_Rdtase_4Fe4S_sf"/>
</dbReference>
<dbReference type="GO" id="GO:0046872">
    <property type="term" value="F:metal ion binding"/>
    <property type="evidence" value="ECO:0007669"/>
    <property type="project" value="UniProtKB-KW"/>
</dbReference>
<dbReference type="InterPro" id="IPR005117">
    <property type="entry name" value="NiRdtase/SiRdtase_haem-b_fer"/>
</dbReference>
<keyword evidence="7" id="KW-1185">Reference proteome</keyword>
<proteinExistence type="predicted"/>
<evidence type="ECO:0000256" key="2">
    <source>
        <dbReference type="ARBA" id="ARBA00022723"/>
    </source>
</evidence>
<comment type="caution">
    <text evidence="6">The sequence shown here is derived from an EMBL/GenBank/DDBJ whole genome shotgun (WGS) entry which is preliminary data.</text>
</comment>
<dbReference type="Proteomes" id="UP000003240">
    <property type="component" value="Unassembled WGS sequence"/>
</dbReference>
<dbReference type="InterPro" id="IPR036136">
    <property type="entry name" value="Nit/Sulf_reduc_fer-like_dom_sf"/>
</dbReference>
<dbReference type="InterPro" id="IPR017896">
    <property type="entry name" value="4Fe4S_Fe-S-bd"/>
</dbReference>
<dbReference type="eggNOG" id="COG2221">
    <property type="taxonomic scope" value="Bacteria"/>
</dbReference>
<dbReference type="RefSeq" id="WP_004092271.1">
    <property type="nucleotide sequence ID" value="NZ_AFGF01000016.1"/>
</dbReference>
<dbReference type="Pfam" id="PF01077">
    <property type="entry name" value="NIR_SIR"/>
    <property type="match status" value="1"/>
</dbReference>
<gene>
    <name evidence="6" type="ORF">ALO_02024</name>
</gene>
<accession>F7NEE2</accession>
<keyword evidence="4" id="KW-0411">Iron-sulfur</keyword>
<evidence type="ECO:0000313" key="6">
    <source>
        <dbReference type="EMBL" id="EGO65654.1"/>
    </source>
</evidence>
<dbReference type="GO" id="GO:0009337">
    <property type="term" value="C:sulfite reductase complex (NADPH)"/>
    <property type="evidence" value="ECO:0007669"/>
    <property type="project" value="TreeGrafter"/>
</dbReference>
<dbReference type="GO" id="GO:0000103">
    <property type="term" value="P:sulfate assimilation"/>
    <property type="evidence" value="ECO:0007669"/>
    <property type="project" value="TreeGrafter"/>
</dbReference>
<evidence type="ECO:0000256" key="1">
    <source>
        <dbReference type="ARBA" id="ARBA00022485"/>
    </source>
</evidence>
<dbReference type="GO" id="GO:0050311">
    <property type="term" value="F:sulfite reductase (ferredoxin) activity"/>
    <property type="evidence" value="ECO:0007669"/>
    <property type="project" value="TreeGrafter"/>
</dbReference>
<dbReference type="EMBL" id="AFGF01000016">
    <property type="protein sequence ID" value="EGO65654.1"/>
    <property type="molecule type" value="Genomic_DNA"/>
</dbReference>
<dbReference type="InterPro" id="IPR011806">
    <property type="entry name" value="DsrA"/>
</dbReference>
<evidence type="ECO:0000259" key="5">
    <source>
        <dbReference type="PROSITE" id="PS51379"/>
    </source>
</evidence>
<dbReference type="AlphaFoldDB" id="F7NEE2"/>
<dbReference type="GO" id="GO:0016002">
    <property type="term" value="F:sulfite reductase activity"/>
    <property type="evidence" value="ECO:0007669"/>
    <property type="project" value="TreeGrafter"/>
</dbReference>
<sequence length="399" mass="44740">MDELKTPLLDELEKGEWPSFVKEIKRAAAKNPGARDLLRQLEASYREKIGHWKHGGIVGVKGYGGGVVGRYSDDPERFPHAKEFHTIRVNQPAGFFYTTKKLRDMADVWDKYGSGLYNMHGSTGDIILLGTTTENLQPCVDELADVGFDLGGSGGALRTPSCCVGQARCATACIDSMEITREITMHYQNELHRPAWPYKFKIKVSACPNDCAAASARSDLAVIGVWRDALLIDQAAVREYVNNGFNIFDRVIRKCPTAAIDWDSQKQELELRTEDCVHCMHCINAMPKALRIGKERGASLLIGGKAPVVKGAMIGWVLVPFMKMEPPFNEFKDLVDKITDWWAEHGKNRERVGELIDRIGLSVFLKEIGLPPLPQMVHAPRSNPYIFWYPEEVEKHGEK</sequence>
<dbReference type="InterPro" id="IPR045169">
    <property type="entry name" value="NO2/SO3_Rdtase_4Fe4S_prot"/>
</dbReference>
<organism evidence="6 7">
    <name type="scientific">Acetonema longum DSM 6540</name>
    <dbReference type="NCBI Taxonomy" id="1009370"/>
    <lineage>
        <taxon>Bacteria</taxon>
        <taxon>Bacillati</taxon>
        <taxon>Bacillota</taxon>
        <taxon>Negativicutes</taxon>
        <taxon>Acetonemataceae</taxon>
        <taxon>Acetonema</taxon>
    </lineage>
</organism>
<dbReference type="PANTHER" id="PTHR11493">
    <property type="entry name" value="SULFITE REDUCTASE [NADPH] SUBUNIT BETA-RELATED"/>
    <property type="match status" value="1"/>
</dbReference>
<evidence type="ECO:0000256" key="4">
    <source>
        <dbReference type="ARBA" id="ARBA00023014"/>
    </source>
</evidence>
<dbReference type="GO" id="GO:0020037">
    <property type="term" value="F:heme binding"/>
    <property type="evidence" value="ECO:0007669"/>
    <property type="project" value="InterPro"/>
</dbReference>
<dbReference type="SUPFAM" id="SSF54862">
    <property type="entry name" value="4Fe-4S ferredoxins"/>
    <property type="match status" value="1"/>
</dbReference>
<dbReference type="Gene3D" id="3.30.70.2500">
    <property type="match status" value="1"/>
</dbReference>
<name>F7NEE2_9FIRM</name>
<dbReference type="Gene3D" id="6.10.140.1420">
    <property type="match status" value="1"/>
</dbReference>
<evidence type="ECO:0000313" key="7">
    <source>
        <dbReference type="Proteomes" id="UP000003240"/>
    </source>
</evidence>
<dbReference type="InterPro" id="IPR006067">
    <property type="entry name" value="NO2/SO3_Rdtase_4Fe4S_dom"/>
</dbReference>